<feature type="chain" id="PRO_5009027785" description="Dolichyl-diphosphooligosaccharide--protein glycosyltransferase subunit 1" evidence="10">
    <location>
        <begin position="22"/>
        <end position="483"/>
    </location>
</feature>
<organism evidence="11 12">
    <name type="scientific">Pachysolen tannophilus NRRL Y-2460</name>
    <dbReference type="NCBI Taxonomy" id="669874"/>
    <lineage>
        <taxon>Eukaryota</taxon>
        <taxon>Fungi</taxon>
        <taxon>Dikarya</taxon>
        <taxon>Ascomycota</taxon>
        <taxon>Saccharomycotina</taxon>
        <taxon>Pichiomycetes</taxon>
        <taxon>Pachysolenaceae</taxon>
        <taxon>Pachysolen</taxon>
    </lineage>
</organism>
<name>A0A1E4TNF3_PACTA</name>
<gene>
    <name evidence="11" type="ORF">PACTADRAFT_51896</name>
</gene>
<dbReference type="PANTHER" id="PTHR21049">
    <property type="entry name" value="RIBOPHORIN I"/>
    <property type="match status" value="1"/>
</dbReference>
<dbReference type="InterPro" id="IPR007676">
    <property type="entry name" value="Ribophorin_I"/>
</dbReference>
<dbReference type="GO" id="GO:0018279">
    <property type="term" value="P:protein N-linked glycosylation via asparagine"/>
    <property type="evidence" value="ECO:0007669"/>
    <property type="project" value="EnsemblFungi"/>
</dbReference>
<keyword evidence="9 10" id="KW-0472">Membrane</keyword>
<evidence type="ECO:0000256" key="6">
    <source>
        <dbReference type="ARBA" id="ARBA00022729"/>
    </source>
</evidence>
<evidence type="ECO:0000256" key="5">
    <source>
        <dbReference type="ARBA" id="ARBA00022692"/>
    </source>
</evidence>
<comment type="similarity">
    <text evidence="4 10">Belongs to the OST1 family.</text>
</comment>
<evidence type="ECO:0000313" key="11">
    <source>
        <dbReference type="EMBL" id="ODV93284.1"/>
    </source>
</evidence>
<evidence type="ECO:0000256" key="4">
    <source>
        <dbReference type="ARBA" id="ARBA00008905"/>
    </source>
</evidence>
<dbReference type="GO" id="GO:0008250">
    <property type="term" value="C:oligosaccharyltransferase complex"/>
    <property type="evidence" value="ECO:0007669"/>
    <property type="project" value="UniProtKB-UniRule"/>
</dbReference>
<comment type="subunit">
    <text evidence="10">Component of the oligosaccharyltransferase (OST) complex.</text>
</comment>
<sequence>MMKVVFHISVLLTFVFSLVCSESIVAESTWENVELSRNIDLARSYVKESVNIQIQNVASQPESYYYFPIPEEASEDLALFLPTIEKKGRQMALIVEPVEDDFNLKNLKFFRITMPFPIAPKATIKFAVSLIYNNQIKPLPEKVEMDDKQSLVFQTNKLPLSIYPTKTYDLKFTGFQGAANELRLPQVPASVFEKYASHVVDNKIIEYGPFDLSNEPLLEQIPMAILYDRVHPLMYIDNLERGYWVSHWASTIQVEENYELTNKGAALKNGFSRVDYMKKRLGTKLNPTINSIDIPIMDDETTEIYYTDLVGNVSTSSVIGSNLLLRPRFPIFGGWHYNFTIGFTNPLSNYLVDLGNDEFILKVPLFNGPIDCGYNKLQFKAYLPSGSQILNVSSSIVFEDYNVEQFYSYLDITEGHTEVSMNFTNLVDEMRNTQVIIKYRLTKYDLFKKALSISFFIFIALISFIGVGMVDIRINTDTLKKSK</sequence>
<evidence type="ECO:0000256" key="7">
    <source>
        <dbReference type="ARBA" id="ARBA00022824"/>
    </source>
</evidence>
<protein>
    <recommendedName>
        <fullName evidence="10">Dolichyl-diphosphooligosaccharide--protein glycosyltransferase subunit 1</fullName>
    </recommendedName>
</protein>
<evidence type="ECO:0000256" key="8">
    <source>
        <dbReference type="ARBA" id="ARBA00022989"/>
    </source>
</evidence>
<dbReference type="STRING" id="669874.A0A1E4TNF3"/>
<comment type="pathway">
    <text evidence="3 10">Protein modification; protein glycosylation.</text>
</comment>
<dbReference type="PANTHER" id="PTHR21049:SF0">
    <property type="entry name" value="DOLICHYL-DIPHOSPHOOLIGOSACCHARIDE--PROTEIN GLYCOSYLTRANSFERASE SUBUNIT 1"/>
    <property type="match status" value="1"/>
</dbReference>
<reference evidence="12" key="1">
    <citation type="submission" date="2016-05" db="EMBL/GenBank/DDBJ databases">
        <title>Comparative genomics of biotechnologically important yeasts.</title>
        <authorList>
            <consortium name="DOE Joint Genome Institute"/>
            <person name="Riley R."/>
            <person name="Haridas S."/>
            <person name="Wolfe K.H."/>
            <person name="Lopes M.R."/>
            <person name="Hittinger C.T."/>
            <person name="Goker M."/>
            <person name="Salamov A."/>
            <person name="Wisecaver J."/>
            <person name="Long T.M."/>
            <person name="Aerts A.L."/>
            <person name="Barry K."/>
            <person name="Choi C."/>
            <person name="Clum A."/>
            <person name="Coughlan A.Y."/>
            <person name="Deshpande S."/>
            <person name="Douglass A.P."/>
            <person name="Hanson S.J."/>
            <person name="Klenk H.-P."/>
            <person name="Labutti K."/>
            <person name="Lapidus A."/>
            <person name="Lindquist E."/>
            <person name="Lipzen A."/>
            <person name="Meier-Kolthoff J.P."/>
            <person name="Ohm R.A."/>
            <person name="Otillar R.P."/>
            <person name="Pangilinan J."/>
            <person name="Peng Y."/>
            <person name="Rokas A."/>
            <person name="Rosa C.A."/>
            <person name="Scheuner C."/>
            <person name="Sibirny A.A."/>
            <person name="Slot J.C."/>
            <person name="Stielow J.B."/>
            <person name="Sun H."/>
            <person name="Kurtzman C.P."/>
            <person name="Blackwell M."/>
            <person name="Grigoriev I.V."/>
            <person name="Jeffries T.W."/>
        </authorList>
    </citation>
    <scope>NUCLEOTIDE SEQUENCE [LARGE SCALE GENOMIC DNA]</scope>
    <source>
        <strain evidence="12">NRRL Y-2460</strain>
    </source>
</reference>
<evidence type="ECO:0000313" key="12">
    <source>
        <dbReference type="Proteomes" id="UP000094236"/>
    </source>
</evidence>
<keyword evidence="5 10" id="KW-0812">Transmembrane</keyword>
<evidence type="ECO:0000256" key="3">
    <source>
        <dbReference type="ARBA" id="ARBA00004922"/>
    </source>
</evidence>
<keyword evidence="12" id="KW-1185">Reference proteome</keyword>
<comment type="function">
    <text evidence="1 10">Subunit of the oligosaccharyl transferase (OST) complex that catalyzes the initial transfer of a defined glycan (Glc(3)Man(9)GlcNAc(2) in eukaryotes) from the lipid carrier dolichol-pyrophosphate to an asparagine residue within an Asn-X-Ser/Thr consensus motif in nascent polypeptide chains, the first step in protein N-glycosylation. N-glycosylation occurs cotranslationally and the complex associates with the Sec61 complex at the channel-forming translocon complex that mediates protein translocation across the endoplasmic reticulum (ER). All subunits are required for a maximal enzyme activity.</text>
</comment>
<evidence type="ECO:0000256" key="10">
    <source>
        <dbReference type="RuleBase" id="RU361143"/>
    </source>
</evidence>
<evidence type="ECO:0000256" key="1">
    <source>
        <dbReference type="ARBA" id="ARBA00002791"/>
    </source>
</evidence>
<dbReference type="EMBL" id="KV454018">
    <property type="protein sequence ID" value="ODV93284.1"/>
    <property type="molecule type" value="Genomic_DNA"/>
</dbReference>
<dbReference type="AlphaFoldDB" id="A0A1E4TNF3"/>
<keyword evidence="6 10" id="KW-0732">Signal</keyword>
<dbReference type="Proteomes" id="UP000094236">
    <property type="component" value="Unassembled WGS sequence"/>
</dbReference>
<comment type="subcellular location">
    <subcellularLocation>
        <location evidence="2 10">Endoplasmic reticulum membrane</location>
        <topology evidence="2 10">Single-pass type I membrane protein</topology>
    </subcellularLocation>
</comment>
<evidence type="ECO:0000256" key="2">
    <source>
        <dbReference type="ARBA" id="ARBA00004115"/>
    </source>
</evidence>
<dbReference type="Pfam" id="PF04597">
    <property type="entry name" value="Ribophorin_I"/>
    <property type="match status" value="1"/>
</dbReference>
<dbReference type="UniPathway" id="UPA00378"/>
<accession>A0A1E4TNF3</accession>
<evidence type="ECO:0000256" key="9">
    <source>
        <dbReference type="ARBA" id="ARBA00023136"/>
    </source>
</evidence>
<proteinExistence type="inferred from homology"/>
<keyword evidence="7 10" id="KW-0256">Endoplasmic reticulum</keyword>
<feature type="signal peptide" evidence="10">
    <location>
        <begin position="1"/>
        <end position="21"/>
    </location>
</feature>
<dbReference type="OrthoDB" id="310030at2759"/>
<feature type="transmembrane region" description="Helical" evidence="10">
    <location>
        <begin position="450"/>
        <end position="474"/>
    </location>
</feature>
<dbReference type="GO" id="GO:0006488">
    <property type="term" value="P:dolichol-linked oligosaccharide biosynthetic process"/>
    <property type="evidence" value="ECO:0007669"/>
    <property type="project" value="EnsemblFungi"/>
</dbReference>
<keyword evidence="8 10" id="KW-1133">Transmembrane helix</keyword>
<dbReference type="GO" id="GO:0005198">
    <property type="term" value="F:structural molecule activity"/>
    <property type="evidence" value="ECO:0007669"/>
    <property type="project" value="EnsemblFungi"/>
</dbReference>